<evidence type="ECO:0000256" key="2">
    <source>
        <dbReference type="ARBA" id="ARBA00022695"/>
    </source>
</evidence>
<evidence type="ECO:0000259" key="3">
    <source>
        <dbReference type="Pfam" id="PF01467"/>
    </source>
</evidence>
<dbReference type="Gene3D" id="3.40.50.620">
    <property type="entry name" value="HUPs"/>
    <property type="match status" value="1"/>
</dbReference>
<dbReference type="Pfam" id="PF01467">
    <property type="entry name" value="CTP_transf_like"/>
    <property type="match status" value="1"/>
</dbReference>
<feature type="domain" description="Cytidyltransferase-like" evidence="3">
    <location>
        <begin position="225"/>
        <end position="333"/>
    </location>
</feature>
<dbReference type="EMBL" id="MN738970">
    <property type="protein sequence ID" value="QHT33626.1"/>
    <property type="molecule type" value="Genomic_DNA"/>
</dbReference>
<dbReference type="InterPro" id="IPR050385">
    <property type="entry name" value="Archaeal_FAD_synthase"/>
</dbReference>
<dbReference type="InterPro" id="IPR014729">
    <property type="entry name" value="Rossmann-like_a/b/a_fold"/>
</dbReference>
<sequence>MMHTLSWFAKENPEQIQNIYNIINYKSAQYFLLFHNKTITSREILIFLNNNINTINSDYYNQIEIKISNTFPNVNFHINNICAFIILKYIYDNNINKIIFDVSIKKYINNSNSNSNLLNVYDIILYLKDIIFFIPNIVTDVYISEKIDDTCNDILNYTTNLFIRNPNLYSYYINMKSSIDTTTVNFPKLFYIKFADICPLNGSNVKSINNNMSKLIIHKYEKGVTFGTFDLFHFGHDNILKRCRFFCEYLCLGLSSDELNLQKGKISVYDYEKRKNIIESGGEKYVDAIFKEESLDYKNKYVTDVGADILMMGDDWIGKFDWVSCDVLYMERTPNISTTMLKELINN</sequence>
<accession>A0A6C0EWU2</accession>
<name>A0A6C0EWU2_9ZZZZ</name>
<keyword evidence="2" id="KW-0548">Nucleotidyltransferase</keyword>
<reference evidence="4" key="1">
    <citation type="journal article" date="2020" name="Nature">
        <title>Giant virus diversity and host interactions through global metagenomics.</title>
        <authorList>
            <person name="Schulz F."/>
            <person name="Roux S."/>
            <person name="Paez-Espino D."/>
            <person name="Jungbluth S."/>
            <person name="Walsh D.A."/>
            <person name="Denef V.J."/>
            <person name="McMahon K.D."/>
            <person name="Konstantinidis K.T."/>
            <person name="Eloe-Fadrosh E.A."/>
            <person name="Kyrpides N.C."/>
            <person name="Woyke T."/>
        </authorList>
    </citation>
    <scope>NUCLEOTIDE SEQUENCE</scope>
    <source>
        <strain evidence="4">GVMAG-M-3300009161-36</strain>
    </source>
</reference>
<dbReference type="NCBIfam" id="TIGR00125">
    <property type="entry name" value="cyt_tran_rel"/>
    <property type="match status" value="1"/>
</dbReference>
<dbReference type="InterPro" id="IPR004821">
    <property type="entry name" value="Cyt_trans-like"/>
</dbReference>
<keyword evidence="1" id="KW-0808">Transferase</keyword>
<organism evidence="4">
    <name type="scientific">viral metagenome</name>
    <dbReference type="NCBI Taxonomy" id="1070528"/>
    <lineage>
        <taxon>unclassified sequences</taxon>
        <taxon>metagenomes</taxon>
        <taxon>organismal metagenomes</taxon>
    </lineage>
</organism>
<proteinExistence type="predicted"/>
<dbReference type="PANTHER" id="PTHR43793">
    <property type="entry name" value="FAD SYNTHASE"/>
    <property type="match status" value="1"/>
</dbReference>
<evidence type="ECO:0000313" key="4">
    <source>
        <dbReference type="EMBL" id="QHT33626.1"/>
    </source>
</evidence>
<evidence type="ECO:0000256" key="1">
    <source>
        <dbReference type="ARBA" id="ARBA00022679"/>
    </source>
</evidence>
<protein>
    <recommendedName>
        <fullName evidence="3">Cytidyltransferase-like domain-containing protein</fullName>
    </recommendedName>
</protein>
<dbReference type="PANTHER" id="PTHR43793:SF1">
    <property type="entry name" value="FAD SYNTHASE"/>
    <property type="match status" value="1"/>
</dbReference>
<dbReference type="AlphaFoldDB" id="A0A6C0EWU2"/>
<dbReference type="GO" id="GO:0016779">
    <property type="term" value="F:nucleotidyltransferase activity"/>
    <property type="evidence" value="ECO:0007669"/>
    <property type="project" value="UniProtKB-KW"/>
</dbReference>
<dbReference type="SUPFAM" id="SSF52374">
    <property type="entry name" value="Nucleotidylyl transferase"/>
    <property type="match status" value="1"/>
</dbReference>